<dbReference type="Gene3D" id="3.40.850.10">
    <property type="entry name" value="Kinesin motor domain"/>
    <property type="match status" value="1"/>
</dbReference>
<comment type="similarity">
    <text evidence="9">Belongs to the TRAFAC class myosin-kinesin ATPase superfamily. Kinesin family. KIN-5/BimC subfamily.</text>
</comment>
<dbReference type="Proteomes" id="UP001152747">
    <property type="component" value="Unassembled WGS sequence"/>
</dbReference>
<feature type="coiled-coil region" evidence="12">
    <location>
        <begin position="594"/>
        <end position="734"/>
    </location>
</feature>
<gene>
    <name evidence="15" type="ORF">CAMP_LOCUS1964</name>
</gene>
<dbReference type="SMART" id="SM00129">
    <property type="entry name" value="KISc"/>
    <property type="match status" value="1"/>
</dbReference>
<feature type="domain" description="Kinesin motor" evidence="14">
    <location>
        <begin position="3"/>
        <end position="330"/>
    </location>
</feature>
<dbReference type="FunFam" id="3.40.850.10:FF:000019">
    <property type="entry name" value="Kinesin-like protein KIN-5D"/>
    <property type="match status" value="1"/>
</dbReference>
<dbReference type="InterPro" id="IPR001752">
    <property type="entry name" value="Kinesin_motor_dom"/>
</dbReference>
<evidence type="ECO:0000256" key="8">
    <source>
        <dbReference type="ARBA" id="ARBA00023212"/>
    </source>
</evidence>
<evidence type="ECO:0000256" key="3">
    <source>
        <dbReference type="ARBA" id="ARBA00022701"/>
    </source>
</evidence>
<dbReference type="SUPFAM" id="SSF52540">
    <property type="entry name" value="P-loop containing nucleoside triphosphate hydrolases"/>
    <property type="match status" value="1"/>
</dbReference>
<evidence type="ECO:0000256" key="10">
    <source>
        <dbReference type="PROSITE-ProRule" id="PRU00283"/>
    </source>
</evidence>
<dbReference type="PANTHER" id="PTHR47969">
    <property type="entry name" value="CHROMOSOME-ASSOCIATED KINESIN KIF4A-RELATED"/>
    <property type="match status" value="1"/>
</dbReference>
<keyword evidence="4 10" id="KW-0547">Nucleotide-binding</keyword>
<dbReference type="Pfam" id="PF00225">
    <property type="entry name" value="Kinesin"/>
    <property type="match status" value="1"/>
</dbReference>
<dbReference type="GO" id="GO:0008017">
    <property type="term" value="F:microtubule binding"/>
    <property type="evidence" value="ECO:0007669"/>
    <property type="project" value="InterPro"/>
</dbReference>
<keyword evidence="7 10" id="KW-0505">Motor protein</keyword>
<dbReference type="PROSITE" id="PS50067">
    <property type="entry name" value="KINESIN_MOTOR_2"/>
    <property type="match status" value="1"/>
</dbReference>
<accession>A0A9P1MTE7</accession>
<evidence type="ECO:0000256" key="11">
    <source>
        <dbReference type="RuleBase" id="RU000394"/>
    </source>
</evidence>
<evidence type="ECO:0000256" key="1">
    <source>
        <dbReference type="ARBA" id="ARBA00004245"/>
    </source>
</evidence>
<reference evidence="15" key="1">
    <citation type="submission" date="2022-11" db="EMBL/GenBank/DDBJ databases">
        <authorList>
            <person name="Kikuchi T."/>
        </authorList>
    </citation>
    <scope>NUCLEOTIDE SEQUENCE</scope>
    <source>
        <strain evidence="15">PS1010</strain>
    </source>
</reference>
<keyword evidence="5 10" id="KW-0067">ATP-binding</keyword>
<dbReference type="GO" id="GO:0003777">
    <property type="term" value="F:microtubule motor activity"/>
    <property type="evidence" value="ECO:0007669"/>
    <property type="project" value="InterPro"/>
</dbReference>
<keyword evidence="2" id="KW-0963">Cytoplasm</keyword>
<name>A0A9P1MTE7_9PELO</name>
<comment type="caution">
    <text evidence="15">The sequence shown here is derived from an EMBL/GenBank/DDBJ whole genome shotgun (WGS) entry which is preliminary data.</text>
</comment>
<evidence type="ECO:0000256" key="6">
    <source>
        <dbReference type="ARBA" id="ARBA00023054"/>
    </source>
</evidence>
<evidence type="ECO:0000313" key="16">
    <source>
        <dbReference type="Proteomes" id="UP001152747"/>
    </source>
</evidence>
<dbReference type="OrthoDB" id="3176171at2759"/>
<feature type="coiled-coil region" evidence="12">
    <location>
        <begin position="760"/>
        <end position="907"/>
    </location>
</feature>
<protein>
    <recommendedName>
        <fullName evidence="11">Kinesin-like protein</fullName>
    </recommendedName>
</protein>
<dbReference type="EMBL" id="CANHGI010000001">
    <property type="protein sequence ID" value="CAI5439327.1"/>
    <property type="molecule type" value="Genomic_DNA"/>
</dbReference>
<comment type="subcellular location">
    <subcellularLocation>
        <location evidence="1">Cytoplasm</location>
        <location evidence="1">Cytoskeleton</location>
    </subcellularLocation>
</comment>
<proteinExistence type="inferred from homology"/>
<dbReference type="PANTHER" id="PTHR47969:SF15">
    <property type="entry name" value="CHROMOSOME-ASSOCIATED KINESIN KIF4A-RELATED"/>
    <property type="match status" value="1"/>
</dbReference>
<organism evidence="15 16">
    <name type="scientific">Caenorhabditis angaria</name>
    <dbReference type="NCBI Taxonomy" id="860376"/>
    <lineage>
        <taxon>Eukaryota</taxon>
        <taxon>Metazoa</taxon>
        <taxon>Ecdysozoa</taxon>
        <taxon>Nematoda</taxon>
        <taxon>Chromadorea</taxon>
        <taxon>Rhabditida</taxon>
        <taxon>Rhabditina</taxon>
        <taxon>Rhabditomorpha</taxon>
        <taxon>Rhabditoidea</taxon>
        <taxon>Rhabditidae</taxon>
        <taxon>Peloderinae</taxon>
        <taxon>Caenorhabditis</taxon>
    </lineage>
</organism>
<evidence type="ECO:0000256" key="4">
    <source>
        <dbReference type="ARBA" id="ARBA00022741"/>
    </source>
</evidence>
<evidence type="ECO:0000256" key="7">
    <source>
        <dbReference type="ARBA" id="ARBA00023175"/>
    </source>
</evidence>
<evidence type="ECO:0000259" key="14">
    <source>
        <dbReference type="PROSITE" id="PS50067"/>
    </source>
</evidence>
<keyword evidence="8" id="KW-0206">Cytoskeleton</keyword>
<sequence>MSYIQVYGRFRPSASSGQDAVEIFDNSRVHLQQLGKEQKIFELHRVFGKTSTQEEIFEVAARKLVSESVDGVNATIFAYGQTGSGKTHTMLGPGDGWSDVDMKGLIPRSIACLFETLEQKTKESQKFEFAVSVQFVELYNETIFDLLDTNQKKITLRDTGSDVQLVGAISEDVQNCLDLMHVIKQGWQARKTGETAMNRDSSRSHALIIVRIKTEELMGAMSITRSSTLNLVDLAGSERQSHTKAAGERLKEATHINGSLSVLGRVIRILSSPKNSKEFVPYRESSLTHILKNSLGGNSKTAVIVNMHPDRKFLAETSSTLQFAAACAMIKNHVSKNEKMSGESEAAFKEAIRQLKLEIEEVEEKVKREYSLKLSSCEEEKKKQNDLAISLRTELQELQTKYRLLVLQQSADVDENLPKEIIDRLFVDLSRSVEEIGQDRLVEKLHTKTLECDAKSREIEQLRVELAEQRTNMTQMLEESRISRTPQTNRRRTRNPRRETIYEPSPARRKVFEAEEDQQVPSPSTSSSQIEQDLITCLSEKEAVESDLEKTKANMAKMAEDWMAKEQRFAETLDSFEKERYSLKEDIAKRNDDVELLQEKLSRSSKNIDKLLITCSQKDAQFAKLAEEKEKNEAALNEELNEMLLHFQEEISQLKKDKEELVKKNAENQHLAKDDAENREKVAELEVELENVRKNTEETVAKLKEDNSKLRADYEKMEKKAKKLGRDINEMVTEQTRLQCQHDDSVQQVQILKKSNDDLKKSLSSRFEQHENEMRETVAKNLSVVKEMEERLRRERADHEATLAENAKRTANSNAEFDKKMAQFKKTFRAAQEAEIAQKEQEVKALEEEVAALKLRSQEDSDTLQGVMGHANRDQKIGYVSKLRNKITELEADKAKLLRELATANEARRTLRPRN</sequence>
<evidence type="ECO:0000313" key="15">
    <source>
        <dbReference type="EMBL" id="CAI5439327.1"/>
    </source>
</evidence>
<feature type="coiled-coil region" evidence="12">
    <location>
        <begin position="345"/>
        <end position="401"/>
    </location>
</feature>
<dbReference type="PROSITE" id="PS00411">
    <property type="entry name" value="KINESIN_MOTOR_1"/>
    <property type="match status" value="1"/>
</dbReference>
<feature type="region of interest" description="Disordered" evidence="13">
    <location>
        <begin position="470"/>
        <end position="531"/>
    </location>
</feature>
<evidence type="ECO:0000256" key="13">
    <source>
        <dbReference type="SAM" id="MobiDB-lite"/>
    </source>
</evidence>
<evidence type="ECO:0000256" key="12">
    <source>
        <dbReference type="SAM" id="Coils"/>
    </source>
</evidence>
<evidence type="ECO:0000256" key="5">
    <source>
        <dbReference type="ARBA" id="ARBA00022840"/>
    </source>
</evidence>
<keyword evidence="3 11" id="KW-0493">Microtubule</keyword>
<dbReference type="GO" id="GO:0051231">
    <property type="term" value="P:spindle elongation"/>
    <property type="evidence" value="ECO:0007669"/>
    <property type="project" value="TreeGrafter"/>
</dbReference>
<dbReference type="AlphaFoldDB" id="A0A9P1MTE7"/>
<feature type="binding site" evidence="10">
    <location>
        <begin position="80"/>
        <end position="87"/>
    </location>
    <ligand>
        <name>ATP</name>
        <dbReference type="ChEBI" id="CHEBI:30616"/>
    </ligand>
</feature>
<dbReference type="PRINTS" id="PR00380">
    <property type="entry name" value="KINESINHEAVY"/>
</dbReference>
<dbReference type="InterPro" id="IPR027417">
    <property type="entry name" value="P-loop_NTPase"/>
</dbReference>
<dbReference type="GO" id="GO:0005875">
    <property type="term" value="C:microtubule associated complex"/>
    <property type="evidence" value="ECO:0007669"/>
    <property type="project" value="TreeGrafter"/>
</dbReference>
<dbReference type="GO" id="GO:0005524">
    <property type="term" value="F:ATP binding"/>
    <property type="evidence" value="ECO:0007669"/>
    <property type="project" value="UniProtKB-UniRule"/>
</dbReference>
<keyword evidence="16" id="KW-1185">Reference proteome</keyword>
<keyword evidence="6 12" id="KW-0175">Coiled coil</keyword>
<dbReference type="GO" id="GO:0007052">
    <property type="term" value="P:mitotic spindle organization"/>
    <property type="evidence" value="ECO:0007669"/>
    <property type="project" value="TreeGrafter"/>
</dbReference>
<evidence type="ECO:0000256" key="9">
    <source>
        <dbReference type="ARBA" id="ARBA00034704"/>
    </source>
</evidence>
<dbReference type="GO" id="GO:0007018">
    <property type="term" value="P:microtubule-based movement"/>
    <property type="evidence" value="ECO:0007669"/>
    <property type="project" value="InterPro"/>
</dbReference>
<evidence type="ECO:0000256" key="2">
    <source>
        <dbReference type="ARBA" id="ARBA00022490"/>
    </source>
</evidence>
<dbReference type="GO" id="GO:0005874">
    <property type="term" value="C:microtubule"/>
    <property type="evidence" value="ECO:0007669"/>
    <property type="project" value="UniProtKB-KW"/>
</dbReference>
<dbReference type="InterPro" id="IPR027640">
    <property type="entry name" value="Kinesin-like_fam"/>
</dbReference>
<dbReference type="InterPro" id="IPR036961">
    <property type="entry name" value="Kinesin_motor_dom_sf"/>
</dbReference>
<dbReference type="InterPro" id="IPR019821">
    <property type="entry name" value="Kinesin_motor_CS"/>
</dbReference>
<dbReference type="CDD" id="cd00106">
    <property type="entry name" value="KISc"/>
    <property type="match status" value="1"/>
</dbReference>